<evidence type="ECO:0000313" key="12">
    <source>
        <dbReference type="EMBL" id="MQY41834.1"/>
    </source>
</evidence>
<dbReference type="GO" id="GO:0000155">
    <property type="term" value="F:phosphorelay sensor kinase activity"/>
    <property type="evidence" value="ECO:0007669"/>
    <property type="project" value="InterPro"/>
</dbReference>
<evidence type="ECO:0000256" key="8">
    <source>
        <dbReference type="ARBA" id="ARBA00022777"/>
    </source>
</evidence>
<feature type="domain" description="Histidine kinase" evidence="11">
    <location>
        <begin position="218"/>
        <end position="445"/>
    </location>
</feature>
<name>A0A844ATV8_9RHOB</name>
<dbReference type="GO" id="GO:0005524">
    <property type="term" value="F:ATP binding"/>
    <property type="evidence" value="ECO:0007669"/>
    <property type="project" value="UniProtKB-KW"/>
</dbReference>
<dbReference type="InterPro" id="IPR003661">
    <property type="entry name" value="HisK_dim/P_dom"/>
</dbReference>
<dbReference type="SMART" id="SM00388">
    <property type="entry name" value="HisKA"/>
    <property type="match status" value="1"/>
</dbReference>
<dbReference type="InterPro" id="IPR050980">
    <property type="entry name" value="2C_sensor_his_kinase"/>
</dbReference>
<keyword evidence="9" id="KW-0067">ATP-binding</keyword>
<dbReference type="SUPFAM" id="SSF55874">
    <property type="entry name" value="ATPase domain of HSP90 chaperone/DNA topoisomerase II/histidine kinase"/>
    <property type="match status" value="1"/>
</dbReference>
<keyword evidence="5" id="KW-0597">Phosphoprotein</keyword>
<gene>
    <name evidence="12" type="ORF">GG681_04225</name>
</gene>
<keyword evidence="10" id="KW-0472">Membrane</keyword>
<dbReference type="CDD" id="cd00082">
    <property type="entry name" value="HisKA"/>
    <property type="match status" value="1"/>
</dbReference>
<dbReference type="RefSeq" id="WP_153545435.1">
    <property type="nucleotide sequence ID" value="NZ_WIXK01000002.1"/>
</dbReference>
<evidence type="ECO:0000313" key="13">
    <source>
        <dbReference type="Proteomes" id="UP000436694"/>
    </source>
</evidence>
<feature type="transmembrane region" description="Helical" evidence="10">
    <location>
        <begin position="24"/>
        <end position="47"/>
    </location>
</feature>
<evidence type="ECO:0000256" key="10">
    <source>
        <dbReference type="SAM" id="Phobius"/>
    </source>
</evidence>
<dbReference type="EC" id="2.7.13.3" evidence="3"/>
<dbReference type="Pfam" id="PF25323">
    <property type="entry name" value="6TM_PilS"/>
    <property type="match status" value="1"/>
</dbReference>
<keyword evidence="8 12" id="KW-0418">Kinase</keyword>
<feature type="transmembrane region" description="Helical" evidence="10">
    <location>
        <begin position="161"/>
        <end position="183"/>
    </location>
</feature>
<evidence type="ECO:0000259" key="11">
    <source>
        <dbReference type="PROSITE" id="PS50109"/>
    </source>
</evidence>
<dbReference type="EMBL" id="WIXK01000002">
    <property type="protein sequence ID" value="MQY41834.1"/>
    <property type="molecule type" value="Genomic_DNA"/>
</dbReference>
<evidence type="ECO:0000256" key="2">
    <source>
        <dbReference type="ARBA" id="ARBA00004651"/>
    </source>
</evidence>
<dbReference type="NCBIfam" id="NF033792">
    <property type="entry name" value="ActS_PrrB_HisK"/>
    <property type="match status" value="1"/>
</dbReference>
<dbReference type="InterPro" id="IPR004358">
    <property type="entry name" value="Sig_transdc_His_kin-like_C"/>
</dbReference>
<keyword evidence="4" id="KW-1003">Cell membrane</keyword>
<feature type="transmembrane region" description="Helical" evidence="10">
    <location>
        <begin position="53"/>
        <end position="72"/>
    </location>
</feature>
<keyword evidence="7" id="KW-0547">Nucleotide-binding</keyword>
<evidence type="ECO:0000256" key="4">
    <source>
        <dbReference type="ARBA" id="ARBA00022475"/>
    </source>
</evidence>
<dbReference type="SUPFAM" id="SSF47384">
    <property type="entry name" value="Homodimeric domain of signal transducing histidine kinase"/>
    <property type="match status" value="1"/>
</dbReference>
<comment type="subcellular location">
    <subcellularLocation>
        <location evidence="2">Cell membrane</location>
        <topology evidence="2">Multi-pass membrane protein</topology>
    </subcellularLocation>
</comment>
<dbReference type="Pfam" id="PF00512">
    <property type="entry name" value="HisKA"/>
    <property type="match status" value="1"/>
</dbReference>
<dbReference type="PANTHER" id="PTHR44936">
    <property type="entry name" value="SENSOR PROTEIN CREC"/>
    <property type="match status" value="1"/>
</dbReference>
<keyword evidence="13" id="KW-1185">Reference proteome</keyword>
<dbReference type="Gene3D" id="1.10.287.130">
    <property type="match status" value="1"/>
</dbReference>
<dbReference type="GO" id="GO:0005886">
    <property type="term" value="C:plasma membrane"/>
    <property type="evidence" value="ECO:0007669"/>
    <property type="project" value="UniProtKB-SubCell"/>
</dbReference>
<keyword evidence="10" id="KW-1133">Transmembrane helix</keyword>
<dbReference type="Pfam" id="PF02518">
    <property type="entry name" value="HATPase_c"/>
    <property type="match status" value="1"/>
</dbReference>
<keyword evidence="10" id="KW-0812">Transmembrane</keyword>
<dbReference type="Gene3D" id="3.30.565.10">
    <property type="entry name" value="Histidine kinase-like ATPase, C-terminal domain"/>
    <property type="match status" value="1"/>
</dbReference>
<accession>A0A844ATV8</accession>
<evidence type="ECO:0000256" key="9">
    <source>
        <dbReference type="ARBA" id="ARBA00022840"/>
    </source>
</evidence>
<protein>
    <recommendedName>
        <fullName evidence="3">histidine kinase</fullName>
        <ecNumber evidence="3">2.7.13.3</ecNumber>
    </recommendedName>
</protein>
<dbReference type="InterPro" id="IPR047770">
    <property type="entry name" value="RegB"/>
</dbReference>
<feature type="transmembrane region" description="Helical" evidence="10">
    <location>
        <begin position="130"/>
        <end position="149"/>
    </location>
</feature>
<evidence type="ECO:0000256" key="1">
    <source>
        <dbReference type="ARBA" id="ARBA00000085"/>
    </source>
</evidence>
<comment type="caution">
    <text evidence="12">The sequence shown here is derived from an EMBL/GenBank/DDBJ whole genome shotgun (WGS) entry which is preliminary data.</text>
</comment>
<evidence type="ECO:0000256" key="7">
    <source>
        <dbReference type="ARBA" id="ARBA00022741"/>
    </source>
</evidence>
<evidence type="ECO:0000256" key="6">
    <source>
        <dbReference type="ARBA" id="ARBA00022679"/>
    </source>
</evidence>
<sequence>MADIHISLMSGQERSHWIRLRTLILLRWVAIFGQIAALFGAQLIFKIDFQVELTYLAVSISVISNLIATFAFPENKRLSEFENLLLILFDLLQLGILLYLTGGLNNPFSLLVLGPVTISATMMRLRSTMIVGSTAILLVTAISQLYRPLVTQFGTELQMPGIFIFGNWAAIVIAIMFIGAYSYRISSEIRSMSDALSATQMALSREQKLTDLGGVVAAAAHELGTPLATIKLTSAELIDELDDRPDLREDAELIREQANRCRDILQGMGRAGKSDVHMRQAPLSTVIHEAAEPHMHRGKTLHMDAAPLNGGDLLHPKILRKPEIIHGLRNLVQNGVDFARKEVWVQARWDKNQIVVTISDDGLGYPSHLLGRIGDPFVRRRRSENERSQRPEYEGMGLGLFIAKTLLERTGAKMQFVNGSDPYQELIIKAQGKGAIVQVSWPRNKVDATLGDKAELKGSNKRIEI</sequence>
<dbReference type="PROSITE" id="PS50109">
    <property type="entry name" value="HIS_KIN"/>
    <property type="match status" value="1"/>
</dbReference>
<dbReference type="PRINTS" id="PR00344">
    <property type="entry name" value="BCTRLSENSOR"/>
</dbReference>
<dbReference type="InterPro" id="IPR036890">
    <property type="entry name" value="HATPase_C_sf"/>
</dbReference>
<evidence type="ECO:0000256" key="3">
    <source>
        <dbReference type="ARBA" id="ARBA00012438"/>
    </source>
</evidence>
<keyword evidence="6" id="KW-0808">Transferase</keyword>
<dbReference type="SMART" id="SM00387">
    <property type="entry name" value="HATPase_c"/>
    <property type="match status" value="1"/>
</dbReference>
<reference evidence="12 13" key="1">
    <citation type="submission" date="2019-10" db="EMBL/GenBank/DDBJ databases">
        <title>Epibacterium sp. nov., isolated from seawater.</title>
        <authorList>
            <person name="Zhang X."/>
            <person name="Li N."/>
        </authorList>
    </citation>
    <scope>NUCLEOTIDE SEQUENCE [LARGE SCALE GENOMIC DNA]</scope>
    <source>
        <strain evidence="12 13">SM1969</strain>
    </source>
</reference>
<organism evidence="12 13">
    <name type="scientific">Tritonibacter aquimaris</name>
    <dbReference type="NCBI Taxonomy" id="2663379"/>
    <lineage>
        <taxon>Bacteria</taxon>
        <taxon>Pseudomonadati</taxon>
        <taxon>Pseudomonadota</taxon>
        <taxon>Alphaproteobacteria</taxon>
        <taxon>Rhodobacterales</taxon>
        <taxon>Paracoccaceae</taxon>
        <taxon>Tritonibacter</taxon>
    </lineage>
</organism>
<dbReference type="InterPro" id="IPR036097">
    <property type="entry name" value="HisK_dim/P_sf"/>
</dbReference>
<dbReference type="NCBIfam" id="NF045988">
    <property type="entry name" value="HisKinRegBRhodob"/>
    <property type="match status" value="1"/>
</dbReference>
<dbReference type="InterPro" id="IPR003594">
    <property type="entry name" value="HATPase_dom"/>
</dbReference>
<comment type="catalytic activity">
    <reaction evidence="1">
        <text>ATP + protein L-histidine = ADP + protein N-phospho-L-histidine.</text>
        <dbReference type="EC" id="2.7.13.3"/>
    </reaction>
</comment>
<dbReference type="InterPro" id="IPR005467">
    <property type="entry name" value="His_kinase_dom"/>
</dbReference>
<dbReference type="AlphaFoldDB" id="A0A844ATV8"/>
<dbReference type="PANTHER" id="PTHR44936:SF10">
    <property type="entry name" value="SENSOR PROTEIN RSTB"/>
    <property type="match status" value="1"/>
</dbReference>
<proteinExistence type="predicted"/>
<dbReference type="Proteomes" id="UP000436694">
    <property type="component" value="Unassembled WGS sequence"/>
</dbReference>
<evidence type="ECO:0000256" key="5">
    <source>
        <dbReference type="ARBA" id="ARBA00022553"/>
    </source>
</evidence>